<keyword evidence="5 6" id="KW-0009">Actin-binding</keyword>
<accession>A0ABD1FB10</accession>
<sequence length="603" mass="71139">MINICLKEEQEEMIKEGIEWTKIEFFNNIGICQLLEPENYGVLSLLNQANVQTDQVFHVRLTQCCAGHTYCSIDSDTMPNSFQIRHFAGHVTYEIHGFIEKNCDMLSKEHSKAMFSCNINIMQELFPEGNSRRCSIKRPVSASVQVQVSINALLKNFNNRQNHYIRCIKPNESKRPKMFEIGLVQHQIRYMCLLSTVQLWRTGYCQKILFLHFLCRYKMICEDTWPTWHGSSIEGVSVILRNLPIPAAEFTFGRTKLFIRSPRTVFELEEFRRNRLNDLALAIQKIWRGHNQKRKFKKIRRSQMIIASAWRSWRAREEYRILKYRKQVEWAARVIQRHYIQWKRRQYVLTLLEQLPPNSNSPLSDEWPSCIPRFDEFSSLLKKIHHKWRCHKYRSMFDQTARNRMREKVTASYIFKDRKCLYSRSISHPFLGDYVRLRQNVQWKKMSVENNDQYIVFADIINKITRSSGKFVPVLLVISTRSMLVLDQRTLQIKYRVPANDIYRMSLSPFLDDVAVVHIKASDLYKKKGDFVFQTCHVIEVITKLFLVVQNATGKPPEVNITTEFEANFGSQTVTFSFKCGLPEVQPSQIRISRKADKMEVLV</sequence>
<dbReference type="EMBL" id="JBDJPC010000001">
    <property type="protein sequence ID" value="KAL1516445.1"/>
    <property type="molecule type" value="Genomic_DNA"/>
</dbReference>
<keyword evidence="4" id="KW-0505">Motor protein</keyword>
<dbReference type="Gene3D" id="1.20.5.190">
    <property type="match status" value="1"/>
</dbReference>
<dbReference type="AlphaFoldDB" id="A0ABD1FB10"/>
<keyword evidence="2" id="KW-0067">ATP-binding</keyword>
<evidence type="ECO:0000256" key="6">
    <source>
        <dbReference type="PROSITE-ProRule" id="PRU00782"/>
    </source>
</evidence>
<dbReference type="PROSITE" id="PS51757">
    <property type="entry name" value="TH1"/>
    <property type="match status" value="1"/>
</dbReference>
<dbReference type="Gene3D" id="1.20.58.530">
    <property type="match status" value="1"/>
</dbReference>
<dbReference type="Pfam" id="PF06017">
    <property type="entry name" value="Myosin_TH1"/>
    <property type="match status" value="1"/>
</dbReference>
<evidence type="ECO:0000259" key="7">
    <source>
        <dbReference type="PROSITE" id="PS51456"/>
    </source>
</evidence>
<name>A0ABD1FB10_HYPHA</name>
<dbReference type="InterPro" id="IPR000048">
    <property type="entry name" value="IQ_motif_EF-hand-BS"/>
</dbReference>
<feature type="region of interest" description="Actin-binding" evidence="6">
    <location>
        <begin position="150"/>
        <end position="172"/>
    </location>
</feature>
<evidence type="ECO:0000259" key="8">
    <source>
        <dbReference type="PROSITE" id="PS51757"/>
    </source>
</evidence>
<reference evidence="9 10" key="1">
    <citation type="submission" date="2024-05" db="EMBL/GenBank/DDBJ databases">
        <title>Genetic variation in Jamaican populations of the coffee berry borer (Hypothenemus hampei).</title>
        <authorList>
            <person name="Errbii M."/>
            <person name="Myrie A."/>
        </authorList>
    </citation>
    <scope>NUCLEOTIDE SEQUENCE [LARGE SCALE GENOMIC DNA]</scope>
    <source>
        <strain evidence="9">JA-Hopewell-2020-01-JO</strain>
        <tissue evidence="9">Whole body</tissue>
    </source>
</reference>
<dbReference type="PANTHER" id="PTHR13140">
    <property type="entry name" value="MYOSIN"/>
    <property type="match status" value="1"/>
</dbReference>
<evidence type="ECO:0000256" key="1">
    <source>
        <dbReference type="ARBA" id="ARBA00022741"/>
    </source>
</evidence>
<comment type="caution">
    <text evidence="6">Lacks conserved residue(s) required for the propagation of feature annotation.</text>
</comment>
<dbReference type="InterPro" id="IPR001609">
    <property type="entry name" value="Myosin_head_motor_dom-like"/>
</dbReference>
<dbReference type="SUPFAM" id="SSF52540">
    <property type="entry name" value="P-loop containing nucleoside triphosphate hydrolases"/>
    <property type="match status" value="1"/>
</dbReference>
<keyword evidence="1" id="KW-0547">Nucleotide-binding</keyword>
<evidence type="ECO:0008006" key="11">
    <source>
        <dbReference type="Google" id="ProtNLM"/>
    </source>
</evidence>
<dbReference type="PROSITE" id="PS51456">
    <property type="entry name" value="MYOSIN_MOTOR"/>
    <property type="match status" value="1"/>
</dbReference>
<dbReference type="Pfam" id="PF00063">
    <property type="entry name" value="Myosin_head"/>
    <property type="match status" value="1"/>
</dbReference>
<organism evidence="9 10">
    <name type="scientific">Hypothenemus hampei</name>
    <name type="common">Coffee berry borer</name>
    <dbReference type="NCBI Taxonomy" id="57062"/>
    <lineage>
        <taxon>Eukaryota</taxon>
        <taxon>Metazoa</taxon>
        <taxon>Ecdysozoa</taxon>
        <taxon>Arthropoda</taxon>
        <taxon>Hexapoda</taxon>
        <taxon>Insecta</taxon>
        <taxon>Pterygota</taxon>
        <taxon>Neoptera</taxon>
        <taxon>Endopterygota</taxon>
        <taxon>Coleoptera</taxon>
        <taxon>Polyphaga</taxon>
        <taxon>Cucujiformia</taxon>
        <taxon>Curculionidae</taxon>
        <taxon>Scolytinae</taxon>
        <taxon>Hypothenemus</taxon>
    </lineage>
</organism>
<dbReference type="GO" id="GO:0005524">
    <property type="term" value="F:ATP binding"/>
    <property type="evidence" value="ECO:0007669"/>
    <property type="project" value="UniProtKB-KW"/>
</dbReference>
<dbReference type="Gene3D" id="3.40.850.10">
    <property type="entry name" value="Kinesin motor domain"/>
    <property type="match status" value="1"/>
</dbReference>
<keyword evidence="10" id="KW-1185">Reference proteome</keyword>
<dbReference type="SMART" id="SM00015">
    <property type="entry name" value="IQ"/>
    <property type="match status" value="2"/>
</dbReference>
<dbReference type="GO" id="GO:0005737">
    <property type="term" value="C:cytoplasm"/>
    <property type="evidence" value="ECO:0007669"/>
    <property type="project" value="UniProtKB-ARBA"/>
</dbReference>
<dbReference type="SMART" id="SM00242">
    <property type="entry name" value="MYSc"/>
    <property type="match status" value="1"/>
</dbReference>
<dbReference type="PANTHER" id="PTHR13140:SF802">
    <property type="entry name" value="UNCONVENTIONAL MYOSIN-IB ISOFORM X1"/>
    <property type="match status" value="1"/>
</dbReference>
<evidence type="ECO:0000313" key="10">
    <source>
        <dbReference type="Proteomes" id="UP001566132"/>
    </source>
</evidence>
<evidence type="ECO:0000256" key="3">
    <source>
        <dbReference type="ARBA" id="ARBA00023123"/>
    </source>
</evidence>
<dbReference type="Gene3D" id="6.20.240.20">
    <property type="match status" value="1"/>
</dbReference>
<evidence type="ECO:0000256" key="2">
    <source>
        <dbReference type="ARBA" id="ARBA00022840"/>
    </source>
</evidence>
<dbReference type="GO" id="GO:0016459">
    <property type="term" value="C:myosin complex"/>
    <property type="evidence" value="ECO:0007669"/>
    <property type="project" value="UniProtKB-KW"/>
</dbReference>
<gene>
    <name evidence="9" type="ORF">ABEB36_000361</name>
</gene>
<keyword evidence="3 6" id="KW-0518">Myosin</keyword>
<dbReference type="PROSITE" id="PS50096">
    <property type="entry name" value="IQ"/>
    <property type="match status" value="1"/>
</dbReference>
<dbReference type="Proteomes" id="UP001566132">
    <property type="component" value="Unassembled WGS sequence"/>
</dbReference>
<dbReference type="GO" id="GO:0003779">
    <property type="term" value="F:actin binding"/>
    <property type="evidence" value="ECO:0007669"/>
    <property type="project" value="UniProtKB-KW"/>
</dbReference>
<protein>
    <recommendedName>
        <fullName evidence="11">Unconventional myosin-Ib</fullName>
    </recommendedName>
</protein>
<evidence type="ECO:0000256" key="4">
    <source>
        <dbReference type="ARBA" id="ARBA00023175"/>
    </source>
</evidence>
<evidence type="ECO:0000313" key="9">
    <source>
        <dbReference type="EMBL" id="KAL1516445.1"/>
    </source>
</evidence>
<evidence type="ECO:0000256" key="5">
    <source>
        <dbReference type="ARBA" id="ARBA00023203"/>
    </source>
</evidence>
<proteinExistence type="inferred from homology"/>
<dbReference type="InterPro" id="IPR027417">
    <property type="entry name" value="P-loop_NTPase"/>
</dbReference>
<dbReference type="InterPro" id="IPR010926">
    <property type="entry name" value="Myosin_TH1"/>
</dbReference>
<comment type="caution">
    <text evidence="9">The sequence shown here is derived from an EMBL/GenBank/DDBJ whole genome shotgun (WGS) entry which is preliminary data.</text>
</comment>
<comment type="similarity">
    <text evidence="6">Belongs to the TRAFAC class myosin-kinesin ATPase superfamily. Myosin family.</text>
</comment>
<feature type="domain" description="TH1" evidence="8">
    <location>
        <begin position="419"/>
        <end position="603"/>
    </location>
</feature>
<dbReference type="InterPro" id="IPR036961">
    <property type="entry name" value="Kinesin_motor_dom_sf"/>
</dbReference>
<feature type="domain" description="Myosin motor" evidence="7">
    <location>
        <begin position="1"/>
        <end position="273"/>
    </location>
</feature>